<dbReference type="PANTHER" id="PTHR10458">
    <property type="entry name" value="PEPTIDE DEFORMYLASE"/>
    <property type="match status" value="1"/>
</dbReference>
<evidence type="ECO:0000313" key="3">
    <source>
        <dbReference type="EMBL" id="OPX18462.1"/>
    </source>
</evidence>
<dbReference type="PIRSF" id="PIRSF004749">
    <property type="entry name" value="Pep_def"/>
    <property type="match status" value="1"/>
</dbReference>
<dbReference type="AlphaFoldDB" id="A0A1V4QGU5"/>
<protein>
    <recommendedName>
        <fullName evidence="2">Peptide deformylase</fullName>
        <shortName evidence="2">PDF</shortName>
        <ecNumber evidence="2">3.5.1.88</ecNumber>
    </recommendedName>
    <alternativeName>
        <fullName evidence="2">Polypeptide deformylase</fullName>
    </alternativeName>
</protein>
<reference evidence="4" key="1">
    <citation type="submission" date="2017-01" db="EMBL/GenBank/DDBJ databases">
        <title>Novel pathways for hydrocarbon cycling and metabolic interdependencies in hydrothermal sediment communities.</title>
        <authorList>
            <person name="Dombrowski N."/>
            <person name="Seitz K."/>
            <person name="Teske A."/>
            <person name="Baker B."/>
        </authorList>
    </citation>
    <scope>NUCLEOTIDE SEQUENCE [LARGE SCALE GENOMIC DNA]</scope>
</reference>
<accession>A0A1V4QGU5</accession>
<dbReference type="EC" id="3.5.1.88" evidence="2"/>
<dbReference type="CDD" id="cd00487">
    <property type="entry name" value="Pep_deformylase"/>
    <property type="match status" value="1"/>
</dbReference>
<proteinExistence type="inferred from homology"/>
<keyword evidence="2" id="KW-0408">Iron</keyword>
<dbReference type="InterPro" id="IPR023635">
    <property type="entry name" value="Peptide_deformylase"/>
</dbReference>
<dbReference type="NCBIfam" id="TIGR00079">
    <property type="entry name" value="pept_deformyl"/>
    <property type="match status" value="1"/>
</dbReference>
<gene>
    <name evidence="2" type="primary">def</name>
    <name evidence="3" type="ORF">BXT86_01090</name>
</gene>
<comment type="function">
    <text evidence="2">Removes the formyl group from the N-terminal Met of newly synthesized proteins. Requires at least a dipeptide for an efficient rate of reaction. N-terminal L-methionine is a prerequisite for activity but the enzyme has broad specificity at other positions.</text>
</comment>
<dbReference type="HAMAP" id="MF_00163">
    <property type="entry name" value="Pep_deformylase"/>
    <property type="match status" value="1"/>
</dbReference>
<evidence type="ECO:0000256" key="1">
    <source>
        <dbReference type="ARBA" id="ARBA00010759"/>
    </source>
</evidence>
<comment type="cofactor">
    <cofactor evidence="2">
        <name>Fe(2+)</name>
        <dbReference type="ChEBI" id="CHEBI:29033"/>
    </cofactor>
    <text evidence="2">Binds 1 Fe(2+) ion.</text>
</comment>
<dbReference type="GO" id="GO:0046872">
    <property type="term" value="F:metal ion binding"/>
    <property type="evidence" value="ECO:0007669"/>
    <property type="project" value="UniProtKB-KW"/>
</dbReference>
<comment type="catalytic activity">
    <reaction evidence="2">
        <text>N-terminal N-formyl-L-methionyl-[peptide] + H2O = N-terminal L-methionyl-[peptide] + formate</text>
        <dbReference type="Rhea" id="RHEA:24420"/>
        <dbReference type="Rhea" id="RHEA-COMP:10639"/>
        <dbReference type="Rhea" id="RHEA-COMP:10640"/>
        <dbReference type="ChEBI" id="CHEBI:15377"/>
        <dbReference type="ChEBI" id="CHEBI:15740"/>
        <dbReference type="ChEBI" id="CHEBI:49298"/>
        <dbReference type="ChEBI" id="CHEBI:64731"/>
        <dbReference type="EC" id="3.5.1.88"/>
    </reaction>
</comment>
<feature type="binding site" evidence="2">
    <location>
        <position position="93"/>
    </location>
    <ligand>
        <name>Fe cation</name>
        <dbReference type="ChEBI" id="CHEBI:24875"/>
    </ligand>
</feature>
<comment type="similarity">
    <text evidence="1 2">Belongs to the polypeptide deformylase family.</text>
</comment>
<dbReference type="GO" id="GO:0042586">
    <property type="term" value="F:peptide deformylase activity"/>
    <property type="evidence" value="ECO:0007669"/>
    <property type="project" value="UniProtKB-UniRule"/>
</dbReference>
<evidence type="ECO:0000313" key="4">
    <source>
        <dbReference type="Proteomes" id="UP000191663"/>
    </source>
</evidence>
<dbReference type="EMBL" id="MUKB01000013">
    <property type="protein sequence ID" value="OPX18462.1"/>
    <property type="molecule type" value="Genomic_DNA"/>
</dbReference>
<dbReference type="NCBIfam" id="NF001159">
    <property type="entry name" value="PRK00150.1-3"/>
    <property type="match status" value="1"/>
</dbReference>
<feature type="binding site" evidence="2">
    <location>
        <position position="135"/>
    </location>
    <ligand>
        <name>Fe cation</name>
        <dbReference type="ChEBI" id="CHEBI:24875"/>
    </ligand>
</feature>
<dbReference type="PRINTS" id="PR01576">
    <property type="entry name" value="PDEFORMYLASE"/>
</dbReference>
<keyword evidence="2" id="KW-0479">Metal-binding</keyword>
<organism evidence="3 4">
    <name type="scientific">candidate division WOR-3 bacterium 4484_100</name>
    <dbReference type="NCBI Taxonomy" id="1936077"/>
    <lineage>
        <taxon>Bacteria</taxon>
        <taxon>Bacteria division WOR-3</taxon>
    </lineage>
</organism>
<dbReference type="InterPro" id="IPR036821">
    <property type="entry name" value="Peptide_deformylase_sf"/>
</dbReference>
<dbReference type="Gene3D" id="3.90.45.10">
    <property type="entry name" value="Peptide deformylase"/>
    <property type="match status" value="1"/>
</dbReference>
<feature type="active site" evidence="2">
    <location>
        <position position="136"/>
    </location>
</feature>
<name>A0A1V4QGU5_UNCW3</name>
<dbReference type="GO" id="GO:0006412">
    <property type="term" value="P:translation"/>
    <property type="evidence" value="ECO:0007669"/>
    <property type="project" value="UniProtKB-UniRule"/>
</dbReference>
<dbReference type="PANTHER" id="PTHR10458:SF22">
    <property type="entry name" value="PEPTIDE DEFORMYLASE"/>
    <property type="match status" value="1"/>
</dbReference>
<comment type="caution">
    <text evidence="3">The sequence shown here is derived from an EMBL/GenBank/DDBJ whole genome shotgun (WGS) entry which is preliminary data.</text>
</comment>
<evidence type="ECO:0000256" key="2">
    <source>
        <dbReference type="HAMAP-Rule" id="MF_00163"/>
    </source>
</evidence>
<keyword evidence="2" id="KW-0648">Protein biosynthesis</keyword>
<feature type="binding site" evidence="2">
    <location>
        <position position="139"/>
    </location>
    <ligand>
        <name>Fe cation</name>
        <dbReference type="ChEBI" id="CHEBI:24875"/>
    </ligand>
</feature>
<dbReference type="Pfam" id="PF01327">
    <property type="entry name" value="Pep_deformylase"/>
    <property type="match status" value="1"/>
</dbReference>
<keyword evidence="2" id="KW-0378">Hydrolase</keyword>
<dbReference type="SUPFAM" id="SSF56420">
    <property type="entry name" value="Peptide deformylase"/>
    <property type="match status" value="1"/>
</dbReference>
<dbReference type="Proteomes" id="UP000191663">
    <property type="component" value="Unassembled WGS sequence"/>
</dbReference>
<sequence>MILPIRKYPNQTLRKKAQRVEKITDSILALIDNMIETMMAADGLGLAANQVGSLKRIFVLNTSFDKKAPEPLVVINPEIIFQDEKEFIEEEGCLSFPELYLKISRPERVKIQAVDNYNRDYILDTSGILAKAVMHEIDHLNGVLFIDHIRPEEEKILQKYLKKIKPTVK</sequence>